<accession>A0A2Z2P168</accession>
<evidence type="ECO:0000313" key="3">
    <source>
        <dbReference type="Proteomes" id="UP000250079"/>
    </source>
</evidence>
<organism evidence="2 3">
    <name type="scientific">Granulosicoccus antarcticus IMCC3135</name>
    <dbReference type="NCBI Taxonomy" id="1192854"/>
    <lineage>
        <taxon>Bacteria</taxon>
        <taxon>Pseudomonadati</taxon>
        <taxon>Pseudomonadota</taxon>
        <taxon>Gammaproteobacteria</taxon>
        <taxon>Chromatiales</taxon>
        <taxon>Granulosicoccaceae</taxon>
        <taxon>Granulosicoccus</taxon>
    </lineage>
</organism>
<dbReference type="Proteomes" id="UP000250079">
    <property type="component" value="Chromosome"/>
</dbReference>
<evidence type="ECO:0000256" key="1">
    <source>
        <dbReference type="SAM" id="Coils"/>
    </source>
</evidence>
<dbReference type="Pfam" id="PF14357">
    <property type="entry name" value="DUF4404"/>
    <property type="match status" value="1"/>
</dbReference>
<proteinExistence type="predicted"/>
<evidence type="ECO:0008006" key="4">
    <source>
        <dbReference type="Google" id="ProtNLM"/>
    </source>
</evidence>
<reference evidence="2 3" key="1">
    <citation type="submission" date="2016-12" db="EMBL/GenBank/DDBJ databases">
        <authorList>
            <person name="Song W.-J."/>
            <person name="Kurnit D.M."/>
        </authorList>
    </citation>
    <scope>NUCLEOTIDE SEQUENCE [LARGE SCALE GENOMIC DNA]</scope>
    <source>
        <strain evidence="2 3">IMCC3135</strain>
    </source>
</reference>
<dbReference type="EMBL" id="CP018632">
    <property type="protein sequence ID" value="ASJ74127.1"/>
    <property type="molecule type" value="Genomic_DNA"/>
</dbReference>
<dbReference type="AlphaFoldDB" id="A0A2Z2P168"/>
<sequence>MTNKLELGKAIQELRSEIETLEDSDVETRNNLAQLADLMDAQLIGEPLSEDPSTAESVMALVETYEAKYPRVTAMANDLMTRLAAMGI</sequence>
<dbReference type="KEGG" id="gai:IMCC3135_20245"/>
<protein>
    <recommendedName>
        <fullName evidence="4">DUF4404 family protein</fullName>
    </recommendedName>
</protein>
<name>A0A2Z2P168_9GAMM</name>
<gene>
    <name evidence="2" type="ORF">IMCC3135_20245</name>
</gene>
<keyword evidence="3" id="KW-1185">Reference proteome</keyword>
<dbReference type="InterPro" id="IPR025516">
    <property type="entry name" value="DUF4404"/>
</dbReference>
<evidence type="ECO:0000313" key="2">
    <source>
        <dbReference type="EMBL" id="ASJ74127.1"/>
    </source>
</evidence>
<keyword evidence="1" id="KW-0175">Coiled coil</keyword>
<dbReference type="RefSeq" id="WP_088919208.1">
    <property type="nucleotide sequence ID" value="NZ_CP018632.1"/>
</dbReference>
<feature type="coiled-coil region" evidence="1">
    <location>
        <begin position="4"/>
        <end position="31"/>
    </location>
</feature>